<organism evidence="1 2">
    <name type="scientific">Verminephrobacter aporrectodeae subsp. tuberculatae</name>
    <dbReference type="NCBI Taxonomy" id="1110392"/>
    <lineage>
        <taxon>Bacteria</taxon>
        <taxon>Pseudomonadati</taxon>
        <taxon>Pseudomonadota</taxon>
        <taxon>Betaproteobacteria</taxon>
        <taxon>Burkholderiales</taxon>
        <taxon>Comamonadaceae</taxon>
        <taxon>Verminephrobacter</taxon>
    </lineage>
</organism>
<dbReference type="PANTHER" id="PTHR41317">
    <property type="entry name" value="PD-(D_E)XK NUCLEASE FAMILY TRANSPOSASE"/>
    <property type="match status" value="1"/>
</dbReference>
<sequence length="302" mass="33869">MNMSYLDPKIDLVFKRIFSRADLLLDFLNAVLPLDAPIETLTYLPTEQAPQVPDMRFSIVDVKCCDQNGRVFVVEMQMLWTDAYFSRILFSGAQAIVNQLSPGDSYQSLCPVYSVTVLNDVFEKDPDEQDCWLHHYKITKLAKRGRHGKILKGLQFVILELPKFNPKTKTEKKVTALWLRFLRDTGRPGFVPDETFLSYPPVADAVKLAEFQGYSAAEINRYQKHLDALRNEKSSLLDARTEGLAQGVKKGLAQGVKKGLAQGVEKGRADVARNLLALLDDEAIARVSGLALPKIKKLRAGT</sequence>
<dbReference type="EMBL" id="QZCW01000003">
    <property type="protein sequence ID" value="MCW5322396.1"/>
    <property type="molecule type" value="Genomic_DNA"/>
</dbReference>
<dbReference type="Proteomes" id="UP001208935">
    <property type="component" value="Unassembled WGS sequence"/>
</dbReference>
<protein>
    <submittedName>
        <fullName evidence="1">Rpn family recombination-promoting nuclease/putative transposase</fullName>
    </submittedName>
</protein>
<dbReference type="PANTHER" id="PTHR41317:SF1">
    <property type="entry name" value="PD-(D_E)XK NUCLEASE FAMILY TRANSPOSASE"/>
    <property type="match status" value="1"/>
</dbReference>
<dbReference type="Pfam" id="PF12784">
    <property type="entry name" value="PDDEXK_2"/>
    <property type="match status" value="1"/>
</dbReference>
<dbReference type="InterPro" id="IPR010106">
    <property type="entry name" value="RpnA"/>
</dbReference>
<dbReference type="NCBIfam" id="TIGR01784">
    <property type="entry name" value="T_den_put_tspse"/>
    <property type="match status" value="1"/>
</dbReference>
<evidence type="ECO:0000313" key="1">
    <source>
        <dbReference type="EMBL" id="MCW5322396.1"/>
    </source>
</evidence>
<keyword evidence="2" id="KW-1185">Reference proteome</keyword>
<name>A0ABT3KVN3_9BURK</name>
<reference evidence="2" key="1">
    <citation type="submission" date="2023-07" db="EMBL/GenBank/DDBJ databases">
        <title>Verminephrobacter genomes.</title>
        <authorList>
            <person name="Lund M.B."/>
        </authorList>
    </citation>
    <scope>NUCLEOTIDE SEQUENCE [LARGE SCALE GENOMIC DNA]</scope>
    <source>
        <strain evidence="2">AtM5-05</strain>
    </source>
</reference>
<evidence type="ECO:0000313" key="2">
    <source>
        <dbReference type="Proteomes" id="UP001208935"/>
    </source>
</evidence>
<proteinExistence type="predicted"/>
<dbReference type="RefSeq" id="WP_265282692.1">
    <property type="nucleotide sequence ID" value="NZ_QZCW01000003.1"/>
</dbReference>
<comment type="caution">
    <text evidence="1">The sequence shown here is derived from an EMBL/GenBank/DDBJ whole genome shotgun (WGS) entry which is preliminary data.</text>
</comment>
<gene>
    <name evidence="1" type="ORF">D5039_14910</name>
</gene>
<accession>A0ABT3KVN3</accession>